<gene>
    <name evidence="2" type="ORF">CK820_G0031130</name>
</gene>
<protein>
    <submittedName>
        <fullName evidence="2">RSL1D1 isoform 6</fullName>
    </submittedName>
</protein>
<feature type="region of interest" description="Disordered" evidence="1">
    <location>
        <begin position="1"/>
        <end position="47"/>
    </location>
</feature>
<organism evidence="2 3">
    <name type="scientific">Pan troglodytes</name>
    <name type="common">Chimpanzee</name>
    <dbReference type="NCBI Taxonomy" id="9598"/>
    <lineage>
        <taxon>Eukaryota</taxon>
        <taxon>Metazoa</taxon>
        <taxon>Chordata</taxon>
        <taxon>Craniata</taxon>
        <taxon>Vertebrata</taxon>
        <taxon>Euteleostomi</taxon>
        <taxon>Mammalia</taxon>
        <taxon>Eutheria</taxon>
        <taxon>Euarchontoglires</taxon>
        <taxon>Primates</taxon>
        <taxon>Haplorrhini</taxon>
        <taxon>Catarrhini</taxon>
        <taxon>Hominidae</taxon>
        <taxon>Pan</taxon>
    </lineage>
</organism>
<proteinExistence type="predicted"/>
<feature type="compositionally biased region" description="Low complexity" evidence="1">
    <location>
        <begin position="1"/>
        <end position="27"/>
    </location>
</feature>
<accession>A0A2J8L9P6</accession>
<dbReference type="AlphaFoldDB" id="A0A2J8L9P6"/>
<dbReference type="Proteomes" id="UP000236370">
    <property type="component" value="Unassembled WGS sequence"/>
</dbReference>
<evidence type="ECO:0000256" key="1">
    <source>
        <dbReference type="SAM" id="MobiDB-lite"/>
    </source>
</evidence>
<dbReference type="EMBL" id="NBAG03000299">
    <property type="protein sequence ID" value="PNI44003.1"/>
    <property type="molecule type" value="Genomic_DNA"/>
</dbReference>
<evidence type="ECO:0000313" key="3">
    <source>
        <dbReference type="Proteomes" id="UP000236370"/>
    </source>
</evidence>
<comment type="caution">
    <text evidence="2">The sequence shown here is derived from an EMBL/GenBank/DDBJ whole genome shotgun (WGS) entry which is preliminary data.</text>
</comment>
<reference evidence="2 3" key="1">
    <citation type="submission" date="2017-12" db="EMBL/GenBank/DDBJ databases">
        <title>High-resolution comparative analysis of great ape genomes.</title>
        <authorList>
            <person name="Pollen A."/>
            <person name="Hastie A."/>
            <person name="Hormozdiari F."/>
            <person name="Dougherty M."/>
            <person name="Liu R."/>
            <person name="Chaisson M."/>
            <person name="Hoppe E."/>
            <person name="Hill C."/>
            <person name="Pang A."/>
            <person name="Hillier L."/>
            <person name="Baker C."/>
            <person name="Armstrong J."/>
            <person name="Shendure J."/>
            <person name="Paten B."/>
            <person name="Wilson R."/>
            <person name="Chao H."/>
            <person name="Schneider V."/>
            <person name="Ventura M."/>
            <person name="Kronenberg Z."/>
            <person name="Murali S."/>
            <person name="Gordon D."/>
            <person name="Cantsilieris S."/>
            <person name="Munson K."/>
            <person name="Nelson B."/>
            <person name="Raja A."/>
            <person name="Underwood J."/>
            <person name="Diekhans M."/>
            <person name="Fiddes I."/>
            <person name="Haussler D."/>
            <person name="Eichler E."/>
        </authorList>
    </citation>
    <scope>NUCLEOTIDE SEQUENCE [LARGE SCALE GENOMIC DNA]</scope>
    <source>
        <strain evidence="2">Yerkes chimp pedigree #C0471</strain>
    </source>
</reference>
<evidence type="ECO:0000313" key="2">
    <source>
        <dbReference type="EMBL" id="PNI44003.1"/>
    </source>
</evidence>
<name>A0A2J8L9P6_PANTR</name>
<feature type="compositionally biased region" description="Polar residues" evidence="1">
    <location>
        <begin position="38"/>
        <end position="47"/>
    </location>
</feature>
<sequence length="47" mass="4901">MEDLASSSLSSAAATGTSTSTPAAPTARKQLDKEQDFQKNCQRSGRA</sequence>